<dbReference type="OrthoDB" id="203824at2759"/>
<keyword evidence="4" id="KW-0509">mRNA transport</keyword>
<comment type="similarity">
    <text evidence="2 4">Belongs to the nucleoporin interacting component (NIC) family.</text>
</comment>
<dbReference type="PANTHER" id="PTHR11225:SF4">
    <property type="entry name" value="NUCLEAR PORE COMPLEX PROTEIN NUP93"/>
    <property type="match status" value="1"/>
</dbReference>
<keyword evidence="4" id="KW-0472">Membrane</keyword>
<dbReference type="GO" id="GO:0016973">
    <property type="term" value="P:poly(A)+ mRNA export from nucleus"/>
    <property type="evidence" value="ECO:0007669"/>
    <property type="project" value="TreeGrafter"/>
</dbReference>
<evidence type="ECO:0000313" key="7">
    <source>
        <dbReference type="Proteomes" id="UP000799537"/>
    </source>
</evidence>
<gene>
    <name evidence="6" type="ORF">M409DRAFT_21824</name>
</gene>
<evidence type="ECO:0000256" key="1">
    <source>
        <dbReference type="ARBA" id="ARBA00004259"/>
    </source>
</evidence>
<comment type="subcellular location">
    <subcellularLocation>
        <location evidence="1">Nucleus envelope</location>
    </subcellularLocation>
    <subcellularLocation>
        <location evidence="4">Nucleus</location>
        <location evidence="4">Nuclear pore complex</location>
    </subcellularLocation>
</comment>
<dbReference type="GeneID" id="54559318"/>
<reference evidence="6" key="1">
    <citation type="journal article" date="2020" name="Stud. Mycol.">
        <title>101 Dothideomycetes genomes: a test case for predicting lifestyles and emergence of pathogens.</title>
        <authorList>
            <person name="Haridas S."/>
            <person name="Albert R."/>
            <person name="Binder M."/>
            <person name="Bloem J."/>
            <person name="Labutti K."/>
            <person name="Salamov A."/>
            <person name="Andreopoulos B."/>
            <person name="Baker S."/>
            <person name="Barry K."/>
            <person name="Bills G."/>
            <person name="Bluhm B."/>
            <person name="Cannon C."/>
            <person name="Castanera R."/>
            <person name="Culley D."/>
            <person name="Daum C."/>
            <person name="Ezra D."/>
            <person name="Gonzalez J."/>
            <person name="Henrissat B."/>
            <person name="Kuo A."/>
            <person name="Liang C."/>
            <person name="Lipzen A."/>
            <person name="Lutzoni F."/>
            <person name="Magnuson J."/>
            <person name="Mondo S."/>
            <person name="Nolan M."/>
            <person name="Ohm R."/>
            <person name="Pangilinan J."/>
            <person name="Park H.-J."/>
            <person name="Ramirez L."/>
            <person name="Alfaro M."/>
            <person name="Sun H."/>
            <person name="Tritt A."/>
            <person name="Yoshinaga Y."/>
            <person name="Zwiers L.-H."/>
            <person name="Turgeon B."/>
            <person name="Goodwin S."/>
            <person name="Spatafora J."/>
            <person name="Crous P."/>
            <person name="Grigoriev I."/>
        </authorList>
    </citation>
    <scope>NUCLEOTIDE SEQUENCE</scope>
    <source>
        <strain evidence="6">ATCC 36951</strain>
    </source>
</reference>
<keyword evidence="3 4" id="KW-0539">Nucleus</keyword>
<keyword evidence="4" id="KW-0811">Translocation</keyword>
<dbReference type="GO" id="GO:0006606">
    <property type="term" value="P:protein import into nucleus"/>
    <property type="evidence" value="ECO:0007669"/>
    <property type="project" value="TreeGrafter"/>
</dbReference>
<feature type="region of interest" description="Disordered" evidence="5">
    <location>
        <begin position="154"/>
        <end position="177"/>
    </location>
</feature>
<keyword evidence="4" id="KW-0653">Protein transport</keyword>
<keyword evidence="7" id="KW-1185">Reference proteome</keyword>
<feature type="compositionally biased region" description="Low complexity" evidence="5">
    <location>
        <begin position="163"/>
        <end position="177"/>
    </location>
</feature>
<proteinExistence type="inferred from homology"/>
<evidence type="ECO:0000313" key="6">
    <source>
        <dbReference type="EMBL" id="KAF2167669.1"/>
    </source>
</evidence>
<dbReference type="EMBL" id="ML993592">
    <property type="protein sequence ID" value="KAF2167669.1"/>
    <property type="molecule type" value="Genomic_DNA"/>
</dbReference>
<dbReference type="Proteomes" id="UP000799537">
    <property type="component" value="Unassembled WGS sequence"/>
</dbReference>
<evidence type="ECO:0000256" key="5">
    <source>
        <dbReference type="SAM" id="MobiDB-lite"/>
    </source>
</evidence>
<dbReference type="PANTHER" id="PTHR11225">
    <property type="entry name" value="NUCLEAR PORE COMPLEX PROTEIN NUP93 NUCLEOPORIN NUP93 DEAD EYE PROTEIN"/>
    <property type="match status" value="1"/>
</dbReference>
<keyword evidence="4" id="KW-0813">Transport</keyword>
<keyword evidence="4" id="KW-0906">Nuclear pore complex</keyword>
<protein>
    <recommendedName>
        <fullName evidence="4">Nuclear pore protein</fullName>
    </recommendedName>
</protein>
<dbReference type="AlphaFoldDB" id="A0A6A6CPI1"/>
<dbReference type="Pfam" id="PF04097">
    <property type="entry name" value="Nic96"/>
    <property type="match status" value="1"/>
</dbReference>
<dbReference type="GO" id="GO:0017056">
    <property type="term" value="F:structural constituent of nuclear pore"/>
    <property type="evidence" value="ECO:0007669"/>
    <property type="project" value="InterPro"/>
</dbReference>
<evidence type="ECO:0000256" key="2">
    <source>
        <dbReference type="ARBA" id="ARBA00010186"/>
    </source>
</evidence>
<organism evidence="6 7">
    <name type="scientific">Zasmidium cellare ATCC 36951</name>
    <dbReference type="NCBI Taxonomy" id="1080233"/>
    <lineage>
        <taxon>Eukaryota</taxon>
        <taxon>Fungi</taxon>
        <taxon>Dikarya</taxon>
        <taxon>Ascomycota</taxon>
        <taxon>Pezizomycotina</taxon>
        <taxon>Dothideomycetes</taxon>
        <taxon>Dothideomycetidae</taxon>
        <taxon>Mycosphaerellales</taxon>
        <taxon>Mycosphaerellaceae</taxon>
        <taxon>Zasmidium</taxon>
    </lineage>
</organism>
<dbReference type="InterPro" id="IPR007231">
    <property type="entry name" value="Nucleoporin_int_Nup93/Nic96"/>
</dbReference>
<dbReference type="RefSeq" id="XP_033668558.1">
    <property type="nucleotide sequence ID" value="XM_033806046.1"/>
</dbReference>
<accession>A0A6A6CPI1</accession>
<sequence length="949" mass="106367">MSTQAPSQAAPAYFQALLDRGQKRPNNSHEPQLQLGLGDIARKVRNLGKGFTDARAQYLLSASGVNTTEALRDLEELAGTRPTTLQPTETALPAVKETLADQHQNDFQKMVNSHIQQSRNDFDSMVAERLHGVDWDYQRERIFQHFGLKKPEKLSASTSNNMSTGGVSSFGRSSRRGGASVVGNSQYGIRGMSRSIIGSVGPRTMRTSAFGDIAEKLVDGIRPAPEDSAQRRKQDQYAERVKDLNVARLQEKVYPVLTKFAEVEAEPSHEDTSMLVDSFNLLIEIIGEDASKENITDPGVIRERQYAKAYLDDNATSPSQISIRKRIINGSRKFLEKKAWAQIEAMIARSPREAQVGGQPSALNKVRGSVRVRAARKELGPDIDNLISFDDGDYPWAVVFYLLRTGLFDEALAYVHERRRAFSSGDSQFLKYLTAYVNNNDHRLPADLQTAINNEYSTRHRIGPEDQKDPYRMLCYKIIGRCDLVRRNLDNISNDMMDWMWLQFALGREFNRVDEFAHESFGLDEIRQGFKEVGERFFGPGNDIANGQTTWFFMQTLAGLFEKAVADLYPHNYVSAVHFAIALDFYGLLRVSDIANSDDLLSHSTRQQPQIAFGAMVALYTRDFRTANATAAIDYITLICLNADLTGETGKAQKKICHQALNEVILETREYAQLLGDVRSDGQRIKGAIEQRLKLIGLDSEEEFLQQITRDAARSAEEQNRTTDAALLFHLCEDYDKVYEVVNDALSQYLVRELGEEASRLAPLKPRNVANQDPSQVQASLSLTAIDDPVQLADGIRQLYNSQGMYLQNSSRKHRDTCNVLLQLAKARQKLEEGSWAEAVDEITNSQVIPMDANGQVTAIRSKAQAFEIMPQSVARTIGHVMVWAVVGLSNQAEYLRSLGYETGHMDDTIRRCVQTAKDVMVFAGLIRYKLPGRVWETLAKAGQDLGAY</sequence>
<name>A0A6A6CPI1_ZASCE</name>
<evidence type="ECO:0000256" key="3">
    <source>
        <dbReference type="ARBA" id="ARBA00023242"/>
    </source>
</evidence>
<evidence type="ECO:0000256" key="4">
    <source>
        <dbReference type="RuleBase" id="RU364035"/>
    </source>
</evidence>
<dbReference type="GO" id="GO:0005643">
    <property type="term" value="C:nuclear pore"/>
    <property type="evidence" value="ECO:0007669"/>
    <property type="project" value="UniProtKB-SubCell"/>
</dbReference>